<gene>
    <name evidence="3" type="ORF">G6W59_21215</name>
</gene>
<dbReference type="AlphaFoldDB" id="A0A7Y6F2E3"/>
<name>A0A7Y6F2E3_9ACTN</name>
<evidence type="ECO:0000256" key="1">
    <source>
        <dbReference type="SAM" id="MobiDB-lite"/>
    </source>
</evidence>
<keyword evidence="4" id="KW-1185">Reference proteome</keyword>
<dbReference type="EMBL" id="JAANNT010000020">
    <property type="protein sequence ID" value="NUV30795.1"/>
    <property type="molecule type" value="Genomic_DNA"/>
</dbReference>
<evidence type="ECO:0000313" key="4">
    <source>
        <dbReference type="Proteomes" id="UP000540128"/>
    </source>
</evidence>
<dbReference type="Proteomes" id="UP000540128">
    <property type="component" value="Unassembled WGS sequence"/>
</dbReference>
<comment type="caution">
    <text evidence="3">The sequence shown here is derived from an EMBL/GenBank/DDBJ whole genome shotgun (WGS) entry which is preliminary data.</text>
</comment>
<proteinExistence type="predicted"/>
<keyword evidence="2" id="KW-0812">Transmembrane</keyword>
<sequence length="166" mass="17289">MEPLPRPAAHLPLTDREAAAEAERILAAAYQPSHPAPNSTHYRDDTPLPTHGPTPPVPQPDHRIVPAWAAGTAVASIGVGAGSVGLGCCARLVLQGLASVTLYGVLMVSIPFAGAAIVATVIGCAVSKARKPAPKNIYEGPVTQNTVVTQTSTQRGMFSRTRNDLR</sequence>
<accession>A0A7Y6F2E3</accession>
<keyword evidence="2" id="KW-1133">Transmembrane helix</keyword>
<feature type="compositionally biased region" description="Pro residues" evidence="1">
    <location>
        <begin position="50"/>
        <end position="59"/>
    </location>
</feature>
<feature type="transmembrane region" description="Helical" evidence="2">
    <location>
        <begin position="68"/>
        <end position="94"/>
    </location>
</feature>
<protein>
    <submittedName>
        <fullName evidence="3">Uncharacterized protein</fullName>
    </submittedName>
</protein>
<feature type="region of interest" description="Disordered" evidence="1">
    <location>
        <begin position="30"/>
        <end position="59"/>
    </location>
</feature>
<keyword evidence="2" id="KW-0472">Membrane</keyword>
<organism evidence="3 4">
    <name type="scientific">Streptomyces odorifer</name>
    <dbReference type="NCBI Taxonomy" id="53450"/>
    <lineage>
        <taxon>Bacteria</taxon>
        <taxon>Bacillati</taxon>
        <taxon>Actinomycetota</taxon>
        <taxon>Actinomycetes</taxon>
        <taxon>Kitasatosporales</taxon>
        <taxon>Streptomycetaceae</taxon>
        <taxon>Streptomyces</taxon>
        <taxon>Streptomyces albidoflavus group</taxon>
    </lineage>
</organism>
<evidence type="ECO:0000313" key="3">
    <source>
        <dbReference type="EMBL" id="NUV30795.1"/>
    </source>
</evidence>
<reference evidence="3 4" key="1">
    <citation type="submission" date="2020-03" db="EMBL/GenBank/DDBJ databases">
        <title>Complete genome sequence of sixteen Streptomyces strains facilitates identification of candidate genes involved in plant growth-promotion in grain legumes and cereals.</title>
        <authorList>
            <person name="Gopalakrishnan S."/>
            <person name="Thakur V."/>
            <person name="Saxena R."/>
            <person name="Vadlamudi S."/>
            <person name="Purohit S."/>
            <person name="Kumar V."/>
            <person name="Rathore A."/>
            <person name="Chitikineni A."/>
            <person name="Varshney R.K."/>
        </authorList>
    </citation>
    <scope>NUCLEOTIDE SEQUENCE [LARGE SCALE GENOMIC DNA]</scope>
    <source>
        <strain evidence="3 4">KAI-180</strain>
    </source>
</reference>
<dbReference type="RefSeq" id="WP_175457077.1">
    <property type="nucleotide sequence ID" value="NZ_JAANNT010000020.1"/>
</dbReference>
<evidence type="ECO:0000256" key="2">
    <source>
        <dbReference type="SAM" id="Phobius"/>
    </source>
</evidence>
<feature type="transmembrane region" description="Helical" evidence="2">
    <location>
        <begin position="100"/>
        <end position="126"/>
    </location>
</feature>